<feature type="signal peptide" evidence="1">
    <location>
        <begin position="1"/>
        <end position="25"/>
    </location>
</feature>
<dbReference type="SUPFAM" id="SSF55486">
    <property type="entry name" value="Metalloproteases ('zincins'), catalytic domain"/>
    <property type="match status" value="1"/>
</dbReference>
<dbReference type="Pfam" id="PF17963">
    <property type="entry name" value="Big_9"/>
    <property type="match status" value="1"/>
</dbReference>
<proteinExistence type="predicted"/>
<dbReference type="RefSeq" id="WP_263712585.1">
    <property type="nucleotide sequence ID" value="NZ_JAOWKX010000005.1"/>
</dbReference>
<evidence type="ECO:0000313" key="3">
    <source>
        <dbReference type="Proteomes" id="UP001652504"/>
    </source>
</evidence>
<dbReference type="Gene3D" id="3.40.390.10">
    <property type="entry name" value="Collagenase (Catalytic Domain)"/>
    <property type="match status" value="1"/>
</dbReference>
<keyword evidence="3" id="KW-1185">Reference proteome</keyword>
<evidence type="ECO:0000256" key="1">
    <source>
        <dbReference type="SAM" id="SignalP"/>
    </source>
</evidence>
<name>A0ABT3A9N8_9ALTE</name>
<protein>
    <submittedName>
        <fullName evidence="2">Ig-like domain-containing protein</fullName>
    </submittedName>
</protein>
<accession>A0ABT3A9N8</accession>
<keyword evidence="1" id="KW-0732">Signal</keyword>
<sequence length="277" mass="30601">MKKIKLAGYVATLLSSLFVSGNSYANSPPQFTSPDPFNLFIFQGDPITFTLRANDADGDYLTWSFTQHPYLKKGTLRHWSGGGFTYTPYSNQAGEEMILITVSDGKASDSLYVKFYIEPTRTHYLDVRRHPDVSITNAEVDTILSNASALIKSYDGYGDTACNTKMKRNGNVSLLLNHDGSIDSDSEFNKLPDGVNVVSEINYCGGLKPNIIGCGSKPGKRIAVVRRSSNEDVLWAHEKGHNVGLSHRDSDTNAVMYPSIGHRHHLNVSECNAFRNN</sequence>
<dbReference type="InterPro" id="IPR024079">
    <property type="entry name" value="MetalloPept_cat_dom_sf"/>
</dbReference>
<evidence type="ECO:0000313" key="2">
    <source>
        <dbReference type="EMBL" id="MCV2885302.1"/>
    </source>
</evidence>
<reference evidence="2 3" key="1">
    <citation type="submission" date="2022-10" db="EMBL/GenBank/DDBJ databases">
        <title>Aestuariibacter sp. AA17 isolated from Montipora capitata coral fragment.</title>
        <authorList>
            <person name="Emsley S.A."/>
            <person name="Pfannmuller K.M."/>
            <person name="Loughran R.M."/>
            <person name="Shlafstein M."/>
            <person name="Papke E."/>
            <person name="Saw J.H."/>
            <person name="Ushijima B."/>
            <person name="Videau P."/>
        </authorList>
    </citation>
    <scope>NUCLEOTIDE SEQUENCE [LARGE SCALE GENOMIC DNA]</scope>
    <source>
        <strain evidence="2 3">AA17</strain>
    </source>
</reference>
<feature type="chain" id="PRO_5045249159" evidence="1">
    <location>
        <begin position="26"/>
        <end position="277"/>
    </location>
</feature>
<organism evidence="2 3">
    <name type="scientific">Fluctibacter corallii</name>
    <dbReference type="NCBI Taxonomy" id="2984329"/>
    <lineage>
        <taxon>Bacteria</taxon>
        <taxon>Pseudomonadati</taxon>
        <taxon>Pseudomonadota</taxon>
        <taxon>Gammaproteobacteria</taxon>
        <taxon>Alteromonadales</taxon>
        <taxon>Alteromonadaceae</taxon>
        <taxon>Fluctibacter</taxon>
    </lineage>
</organism>
<dbReference type="Proteomes" id="UP001652504">
    <property type="component" value="Unassembled WGS sequence"/>
</dbReference>
<gene>
    <name evidence="2" type="ORF">OE749_11420</name>
</gene>
<comment type="caution">
    <text evidence="2">The sequence shown here is derived from an EMBL/GenBank/DDBJ whole genome shotgun (WGS) entry which is preliminary data.</text>
</comment>
<dbReference type="EMBL" id="JAOWKX010000005">
    <property type="protein sequence ID" value="MCV2885302.1"/>
    <property type="molecule type" value="Genomic_DNA"/>
</dbReference>